<keyword evidence="2" id="KW-0472">Membrane</keyword>
<feature type="compositionally biased region" description="Polar residues" evidence="1">
    <location>
        <begin position="389"/>
        <end position="401"/>
    </location>
</feature>
<protein>
    <submittedName>
        <fullName evidence="3">Uncharacterized protein</fullName>
    </submittedName>
</protein>
<keyword evidence="4" id="KW-1185">Reference proteome</keyword>
<keyword evidence="2" id="KW-0812">Transmembrane</keyword>
<keyword evidence="2" id="KW-1133">Transmembrane helix</keyword>
<feature type="transmembrane region" description="Helical" evidence="2">
    <location>
        <begin position="129"/>
        <end position="153"/>
    </location>
</feature>
<feature type="region of interest" description="Disordered" evidence="1">
    <location>
        <begin position="192"/>
        <end position="229"/>
    </location>
</feature>
<gene>
    <name evidence="3" type="ORF">SERLA73DRAFT_75034</name>
</gene>
<evidence type="ECO:0000313" key="4">
    <source>
        <dbReference type="Proteomes" id="UP000008063"/>
    </source>
</evidence>
<name>F8Q2B9_SERL3</name>
<dbReference type="HOGENOM" id="CLU_601526_0_0_1"/>
<evidence type="ECO:0000256" key="1">
    <source>
        <dbReference type="SAM" id="MobiDB-lite"/>
    </source>
</evidence>
<dbReference type="AlphaFoldDB" id="F8Q2B9"/>
<dbReference type="Proteomes" id="UP000008063">
    <property type="component" value="Unassembled WGS sequence"/>
</dbReference>
<feature type="compositionally biased region" description="Low complexity" evidence="1">
    <location>
        <begin position="280"/>
        <end position="307"/>
    </location>
</feature>
<dbReference type="OrthoDB" id="3266934at2759"/>
<evidence type="ECO:0000313" key="3">
    <source>
        <dbReference type="EMBL" id="EGN97330.1"/>
    </source>
</evidence>
<dbReference type="STRING" id="936435.F8Q2B9"/>
<feature type="compositionally biased region" description="Low complexity" evidence="1">
    <location>
        <begin position="201"/>
        <end position="212"/>
    </location>
</feature>
<feature type="region of interest" description="Disordered" evidence="1">
    <location>
        <begin position="250"/>
        <end position="455"/>
    </location>
</feature>
<dbReference type="InParanoid" id="F8Q2B9"/>
<evidence type="ECO:0000256" key="2">
    <source>
        <dbReference type="SAM" id="Phobius"/>
    </source>
</evidence>
<organism evidence="4">
    <name type="scientific">Serpula lacrymans var. lacrymans (strain S7.3)</name>
    <name type="common">Dry rot fungus</name>
    <dbReference type="NCBI Taxonomy" id="936435"/>
    <lineage>
        <taxon>Eukaryota</taxon>
        <taxon>Fungi</taxon>
        <taxon>Dikarya</taxon>
        <taxon>Basidiomycota</taxon>
        <taxon>Agaricomycotina</taxon>
        <taxon>Agaricomycetes</taxon>
        <taxon>Agaricomycetidae</taxon>
        <taxon>Boletales</taxon>
        <taxon>Coniophorineae</taxon>
        <taxon>Serpulaceae</taxon>
        <taxon>Serpula</taxon>
    </lineage>
</organism>
<accession>F8Q2B9</accession>
<proteinExistence type="predicted"/>
<sequence length="455" mass="48388">MSSTASSPSSTSSLSPEELYITVSNMTTCTSANISWAYDGPPANLSIVVMPQSTVSGIYLANVEASASFWNWSAVDVPQDLYSITGTSDVPTVIIQSNSFLVYNGTDTSCVRHSTNSGYTVQTASKTNFGAIVGGSIGGVAVVLVVIALLLFFCSRRRSSSRNHLRASSPSTNSIIAHIRPVTEELLQNSMLTVDPPTNQPSPERSSVVPPSYTTREEPYPPPIQPASPLSSMVPSYISRVEPLTSIVQSASHQPLANPVPRPPSMVPSYTSREIPPATPANANPTQPHPSQSSLVQPLSPSSTLPPYTDREIPRVRPANVTKSRPSRPRPRLRPALPRHSVVPSYRSREDPQTNLAANIPHSDPLGGEAVQNGTSTDDSPCPVPAQSPPSRLSTAAPSYTSREEPRAKNPSTNPLPVYTPVIQHASAGPNQPSGSLPIVRASSPPKAFKAVCNQ</sequence>
<reference evidence="4" key="1">
    <citation type="journal article" date="2011" name="Science">
        <title>The plant cell wall-decomposing machinery underlies the functional diversity of forest fungi.</title>
        <authorList>
            <person name="Eastwood D.C."/>
            <person name="Floudas D."/>
            <person name="Binder M."/>
            <person name="Majcherczyk A."/>
            <person name="Schneider P."/>
            <person name="Aerts A."/>
            <person name="Asiegbu F.O."/>
            <person name="Baker S.E."/>
            <person name="Barry K."/>
            <person name="Bendiksby M."/>
            <person name="Blumentritt M."/>
            <person name="Coutinho P.M."/>
            <person name="Cullen D."/>
            <person name="de Vries R.P."/>
            <person name="Gathman A."/>
            <person name="Goodell B."/>
            <person name="Henrissat B."/>
            <person name="Ihrmark K."/>
            <person name="Kauserud H."/>
            <person name="Kohler A."/>
            <person name="LaButti K."/>
            <person name="Lapidus A."/>
            <person name="Lavin J.L."/>
            <person name="Lee Y.-H."/>
            <person name="Lindquist E."/>
            <person name="Lilly W."/>
            <person name="Lucas S."/>
            <person name="Morin E."/>
            <person name="Murat C."/>
            <person name="Oguiza J.A."/>
            <person name="Park J."/>
            <person name="Pisabarro A.G."/>
            <person name="Riley R."/>
            <person name="Rosling A."/>
            <person name="Salamov A."/>
            <person name="Schmidt O."/>
            <person name="Schmutz J."/>
            <person name="Skrede I."/>
            <person name="Stenlid J."/>
            <person name="Wiebenga A."/>
            <person name="Xie X."/>
            <person name="Kuees U."/>
            <person name="Hibbett D.S."/>
            <person name="Hoffmeister D."/>
            <person name="Hoegberg N."/>
            <person name="Martin F."/>
            <person name="Grigoriev I.V."/>
            <person name="Watkinson S.C."/>
        </authorList>
    </citation>
    <scope>NUCLEOTIDE SEQUENCE [LARGE SCALE GENOMIC DNA]</scope>
    <source>
        <strain evidence="4">strain S7.3</strain>
    </source>
</reference>
<dbReference type="EMBL" id="GL945482">
    <property type="protein sequence ID" value="EGN97330.1"/>
    <property type="molecule type" value="Genomic_DNA"/>
</dbReference>